<dbReference type="InterPro" id="IPR032710">
    <property type="entry name" value="NTF2-like_dom_sf"/>
</dbReference>
<reference evidence="3" key="1">
    <citation type="journal article" date="2019" name="Int. J. Syst. Evol. Microbiol.">
        <title>The Global Catalogue of Microorganisms (GCM) 10K type strain sequencing project: providing services to taxonomists for standard genome sequencing and annotation.</title>
        <authorList>
            <consortium name="The Broad Institute Genomics Platform"/>
            <consortium name="The Broad Institute Genome Sequencing Center for Infectious Disease"/>
            <person name="Wu L."/>
            <person name="Ma J."/>
        </authorList>
    </citation>
    <scope>NUCLEOTIDE SEQUENCE [LARGE SCALE GENOMIC DNA]</scope>
    <source>
        <strain evidence="3">JCM 17695</strain>
    </source>
</reference>
<protein>
    <submittedName>
        <fullName evidence="2">SgcJ/EcaC family oxidoreductase</fullName>
    </submittedName>
</protein>
<dbReference type="EMBL" id="JBHTEY010000004">
    <property type="protein sequence ID" value="MFC7613503.1"/>
    <property type="molecule type" value="Genomic_DNA"/>
</dbReference>
<dbReference type="InterPro" id="IPR011944">
    <property type="entry name" value="Steroid_delta5-4_isomerase"/>
</dbReference>
<evidence type="ECO:0000313" key="3">
    <source>
        <dbReference type="Proteomes" id="UP001596512"/>
    </source>
</evidence>
<accession>A0ABW2TLQ1</accession>
<sequence>MSTLTDGDKVAIASLTQKVVAAWAYHDSETFAGVFTEDGSMTLPGVHLKGRKAIQDYLVAAFAGVYKGTQVTGKPIDMRPLGPDAAILMSQGGVLDPGESAVAHHSAIRAAWVVVRQDGQWKLAAYVNTPQHSEGFIAKTEHAAA</sequence>
<name>A0ABW2TLQ1_9PSEU</name>
<evidence type="ECO:0000259" key="1">
    <source>
        <dbReference type="Pfam" id="PF13577"/>
    </source>
</evidence>
<dbReference type="NCBIfam" id="TIGR02246">
    <property type="entry name" value="SgcJ/EcaC family oxidoreductase"/>
    <property type="match status" value="1"/>
</dbReference>
<comment type="caution">
    <text evidence="2">The sequence shown here is derived from an EMBL/GenBank/DDBJ whole genome shotgun (WGS) entry which is preliminary data.</text>
</comment>
<keyword evidence="3" id="KW-1185">Reference proteome</keyword>
<dbReference type="Gene3D" id="3.10.450.50">
    <property type="match status" value="1"/>
</dbReference>
<organism evidence="2 3">
    <name type="scientific">Actinokineospora soli</name>
    <dbReference type="NCBI Taxonomy" id="1048753"/>
    <lineage>
        <taxon>Bacteria</taxon>
        <taxon>Bacillati</taxon>
        <taxon>Actinomycetota</taxon>
        <taxon>Actinomycetes</taxon>
        <taxon>Pseudonocardiales</taxon>
        <taxon>Pseudonocardiaceae</taxon>
        <taxon>Actinokineospora</taxon>
    </lineage>
</organism>
<gene>
    <name evidence="2" type="ORF">ACFQV2_07690</name>
</gene>
<proteinExistence type="predicted"/>
<dbReference type="Pfam" id="PF13577">
    <property type="entry name" value="SnoaL_4"/>
    <property type="match status" value="1"/>
</dbReference>
<dbReference type="Proteomes" id="UP001596512">
    <property type="component" value="Unassembled WGS sequence"/>
</dbReference>
<feature type="domain" description="SnoaL-like" evidence="1">
    <location>
        <begin position="8"/>
        <end position="125"/>
    </location>
</feature>
<dbReference type="SUPFAM" id="SSF54427">
    <property type="entry name" value="NTF2-like"/>
    <property type="match status" value="1"/>
</dbReference>
<dbReference type="InterPro" id="IPR037401">
    <property type="entry name" value="SnoaL-like"/>
</dbReference>
<evidence type="ECO:0000313" key="2">
    <source>
        <dbReference type="EMBL" id="MFC7613503.1"/>
    </source>
</evidence>